<dbReference type="Gene3D" id="3.40.630.100">
    <property type="entry name" value="Poly-gamma-glutamate hydrolase, zinc-binding motif"/>
    <property type="match status" value="1"/>
</dbReference>
<sequence length="203" mass="21814">MDRYANFDNLMLNARRGIDYRIRLRRGGSGVAILSIHGGDIEPGTTGIADAIAGPDHTFYTFEGIKPAGNFALHITSANFDEPSAMEIICAAETVVSIHGSAGAAPMVTLGGLDVRLRDRILQSLRAAGFQAVIATGRRLEGIDRENICNLCGRGMGVQMEINRGLRARMFRDLTPAGRRFPTAVLDRFCRAVRAAITPDGAG</sequence>
<dbReference type="RefSeq" id="WP_246902478.1">
    <property type="nucleotide sequence ID" value="NZ_JALJRB010000001.1"/>
</dbReference>
<reference evidence="1" key="1">
    <citation type="submission" date="2022-04" db="EMBL/GenBank/DDBJ databases">
        <title>Desulfatitalea alkaliphila sp. nov., a novel anaerobic sulfate-reducing bacterium isolated from terrestrial mud volcano, Taman Peninsula, Russia.</title>
        <authorList>
            <person name="Khomyakova M.A."/>
            <person name="Merkel A.Y."/>
            <person name="Slobodkin A.I."/>
        </authorList>
    </citation>
    <scope>NUCLEOTIDE SEQUENCE</scope>
    <source>
        <strain evidence="1">M08but</strain>
    </source>
</reference>
<dbReference type="InterPro" id="IPR008585">
    <property type="entry name" value="Gamma_PGA_hydro"/>
</dbReference>
<dbReference type="GO" id="GO:0016787">
    <property type="term" value="F:hydrolase activity"/>
    <property type="evidence" value="ECO:0007669"/>
    <property type="project" value="UniProtKB-KW"/>
</dbReference>
<proteinExistence type="predicted"/>
<protein>
    <submittedName>
        <fullName evidence="1">Poly-gamma-glutamate hydrolase family protein</fullName>
    </submittedName>
</protein>
<dbReference type="EMBL" id="JALJRB010000001">
    <property type="protein sequence ID" value="MCJ8499289.1"/>
    <property type="molecule type" value="Genomic_DNA"/>
</dbReference>
<keyword evidence="1" id="KW-0378">Hydrolase</keyword>
<dbReference type="Pfam" id="PF05908">
    <property type="entry name" value="Gamma_PGA_hydro"/>
    <property type="match status" value="1"/>
</dbReference>
<dbReference type="Proteomes" id="UP001165427">
    <property type="component" value="Unassembled WGS sequence"/>
</dbReference>
<comment type="caution">
    <text evidence="1">The sequence shown here is derived from an EMBL/GenBank/DDBJ whole genome shotgun (WGS) entry which is preliminary data.</text>
</comment>
<keyword evidence="2" id="KW-1185">Reference proteome</keyword>
<evidence type="ECO:0000313" key="1">
    <source>
        <dbReference type="EMBL" id="MCJ8499289.1"/>
    </source>
</evidence>
<dbReference type="InterPro" id="IPR038128">
    <property type="entry name" value="Gamma_PGA_hydro_sf"/>
</dbReference>
<gene>
    <name evidence="1" type="ORF">MRX98_01770</name>
</gene>
<dbReference type="AlphaFoldDB" id="A0AA41UHR1"/>
<accession>A0AA41UHR1</accession>
<name>A0AA41UHR1_9BACT</name>
<evidence type="ECO:0000313" key="2">
    <source>
        <dbReference type="Proteomes" id="UP001165427"/>
    </source>
</evidence>
<organism evidence="1 2">
    <name type="scientific">Desulfatitalea alkaliphila</name>
    <dbReference type="NCBI Taxonomy" id="2929485"/>
    <lineage>
        <taxon>Bacteria</taxon>
        <taxon>Pseudomonadati</taxon>
        <taxon>Thermodesulfobacteriota</taxon>
        <taxon>Desulfobacteria</taxon>
        <taxon>Desulfobacterales</taxon>
        <taxon>Desulfosarcinaceae</taxon>
        <taxon>Desulfatitalea</taxon>
    </lineage>
</organism>